<dbReference type="GO" id="GO:0005829">
    <property type="term" value="C:cytosol"/>
    <property type="evidence" value="ECO:0007669"/>
    <property type="project" value="TreeGrafter"/>
</dbReference>
<keyword evidence="4" id="KW-0378">Hydrolase</keyword>
<evidence type="ECO:0000256" key="3">
    <source>
        <dbReference type="ARBA" id="ARBA00022605"/>
    </source>
</evidence>
<dbReference type="UniPathway" id="UPA00904">
    <property type="reaction ID" value="UER00871"/>
</dbReference>
<dbReference type="HOGENOM" id="CLU_031248_2_2_6"/>
<dbReference type="GO" id="GO:0019284">
    <property type="term" value="P:L-methionine salvage from S-adenosylmethionine"/>
    <property type="evidence" value="ECO:0007669"/>
    <property type="project" value="TreeGrafter"/>
</dbReference>
<protein>
    <recommendedName>
        <fullName evidence="2">adenosylhomocysteine nucleosidase</fullName>
        <ecNumber evidence="2">3.2.2.9</ecNumber>
    </recommendedName>
</protein>
<dbReference type="CDD" id="cd09008">
    <property type="entry name" value="MTAN"/>
    <property type="match status" value="1"/>
</dbReference>
<dbReference type="PANTHER" id="PTHR46832">
    <property type="entry name" value="5'-METHYLTHIOADENOSINE/S-ADENOSYLHOMOCYSTEINE NUCLEOSIDASE"/>
    <property type="match status" value="1"/>
</dbReference>
<evidence type="ECO:0000259" key="6">
    <source>
        <dbReference type="Pfam" id="PF01048"/>
    </source>
</evidence>
<dbReference type="NCBIfam" id="NF004079">
    <property type="entry name" value="PRK05584.1"/>
    <property type="match status" value="1"/>
</dbReference>
<evidence type="ECO:0000256" key="1">
    <source>
        <dbReference type="ARBA" id="ARBA00004945"/>
    </source>
</evidence>
<dbReference type="GO" id="GO:0009164">
    <property type="term" value="P:nucleoside catabolic process"/>
    <property type="evidence" value="ECO:0007669"/>
    <property type="project" value="InterPro"/>
</dbReference>
<evidence type="ECO:0000256" key="4">
    <source>
        <dbReference type="ARBA" id="ARBA00022801"/>
    </source>
</evidence>
<dbReference type="GO" id="GO:0019509">
    <property type="term" value="P:L-methionine salvage from methylthioadenosine"/>
    <property type="evidence" value="ECO:0007669"/>
    <property type="project" value="UniProtKB-UniPathway"/>
</dbReference>
<dbReference type="InterPro" id="IPR035994">
    <property type="entry name" value="Nucleoside_phosphorylase_sf"/>
</dbReference>
<dbReference type="AlphaFoldDB" id="W0P528"/>
<dbReference type="Pfam" id="PF01048">
    <property type="entry name" value="PNP_UDP_1"/>
    <property type="match status" value="1"/>
</dbReference>
<dbReference type="NCBIfam" id="TIGR01704">
    <property type="entry name" value="MTA_SAH-Nsdase"/>
    <property type="match status" value="1"/>
</dbReference>
<dbReference type="InterPro" id="IPR000845">
    <property type="entry name" value="Nucleoside_phosphorylase_d"/>
</dbReference>
<dbReference type="InterPro" id="IPR010049">
    <property type="entry name" value="MTA_SAH_Nsdase"/>
</dbReference>
<keyword evidence="5" id="KW-0486">Methionine biosynthesis</keyword>
<dbReference type="RefSeq" id="WP_025368854.1">
    <property type="nucleotide sequence ID" value="NZ_CP002697.1"/>
</dbReference>
<keyword evidence="3" id="KW-0028">Amino-acid biosynthesis</keyword>
<evidence type="ECO:0000256" key="2">
    <source>
        <dbReference type="ARBA" id="ARBA00011974"/>
    </source>
</evidence>
<reference evidence="7 8" key="1">
    <citation type="journal article" date="2013" name="BMC Genomics">
        <title>Comparative analysis of genome sequences from four strains of the Buchnera aphidicola Mp endosymbion of the green peach aphid, Myzus persicae.</title>
        <authorList>
            <person name="Jiang Z."/>
            <person name="Jones D.H."/>
            <person name="Khuri S."/>
            <person name="Tsinoremas N.F."/>
            <person name="Wyss T."/>
            <person name="Jander G."/>
            <person name="Wilson A.C."/>
        </authorList>
    </citation>
    <scope>NUCLEOTIDE SEQUENCE [LARGE SCALE GENOMIC DNA]</scope>
    <source>
        <strain evidence="8">str. USDA (Myzus persicae)</strain>
    </source>
</reference>
<dbReference type="KEGG" id="bapu:BUMPUSDA_CDS00384"/>
<dbReference type="PATRIC" id="fig|1009856.3.peg.202"/>
<evidence type="ECO:0000313" key="8">
    <source>
        <dbReference type="Proteomes" id="UP000019087"/>
    </source>
</evidence>
<organism evidence="7 8">
    <name type="scientific">Buchnera aphidicola str. USDA</name>
    <name type="common">Myzus persicae</name>
    <dbReference type="NCBI Taxonomy" id="1009856"/>
    <lineage>
        <taxon>Bacteria</taxon>
        <taxon>Pseudomonadati</taxon>
        <taxon>Pseudomonadota</taxon>
        <taxon>Gammaproteobacteria</taxon>
        <taxon>Enterobacterales</taxon>
        <taxon>Erwiniaceae</taxon>
        <taxon>Buchnera</taxon>
    </lineage>
</organism>
<name>W0P528_BUCMP</name>
<dbReference type="GO" id="GO:0008782">
    <property type="term" value="F:adenosylhomocysteine nucleosidase activity"/>
    <property type="evidence" value="ECO:0007669"/>
    <property type="project" value="UniProtKB-EC"/>
</dbReference>
<gene>
    <name evidence="7" type="primary">pfs</name>
    <name evidence="7" type="ORF">BUMPUSDA_CDS00384</name>
</gene>
<dbReference type="Proteomes" id="UP000019087">
    <property type="component" value="Chromosome"/>
</dbReference>
<dbReference type="PANTHER" id="PTHR46832:SF1">
    <property type="entry name" value="5'-METHYLTHIOADENOSINE_S-ADENOSYLHOMOCYSTEINE NUCLEOSIDASE"/>
    <property type="match status" value="1"/>
</dbReference>
<evidence type="ECO:0000256" key="5">
    <source>
        <dbReference type="ARBA" id="ARBA00023167"/>
    </source>
</evidence>
<evidence type="ECO:0000313" key="7">
    <source>
        <dbReference type="EMBL" id="AHG60163.1"/>
    </source>
</evidence>
<dbReference type="EC" id="3.2.2.9" evidence="2"/>
<dbReference type="SUPFAM" id="SSF53167">
    <property type="entry name" value="Purine and uridine phosphorylases"/>
    <property type="match status" value="1"/>
</dbReference>
<dbReference type="GO" id="GO:0008930">
    <property type="term" value="F:methylthioadenosine nucleosidase activity"/>
    <property type="evidence" value="ECO:0007669"/>
    <property type="project" value="InterPro"/>
</dbReference>
<feature type="domain" description="Nucleoside phosphorylase" evidence="6">
    <location>
        <begin position="2"/>
        <end position="227"/>
    </location>
</feature>
<proteinExistence type="predicted"/>
<accession>W0P528</accession>
<dbReference type="EMBL" id="CP002697">
    <property type="protein sequence ID" value="AHG60163.1"/>
    <property type="molecule type" value="Genomic_DNA"/>
</dbReference>
<comment type="pathway">
    <text evidence="1">Amino-acid biosynthesis; L-methionine biosynthesis via salvage pathway; S-methyl-5-thio-alpha-D-ribose 1-phosphate from S-methyl-5'-thioadenosine (hydrolase route): step 1/2.</text>
</comment>
<sequence>MKIGIIGAMLEEVNMIKTMMHTCIEKKHKNYILSTGKFRKNNIFLIQSGIGKVSASISTMILINLYKPDIIINSGSAGSLNSLLKIGDIVLPKEICYYDVDLTNFGYAIGQVPRYPKKFIVNKNIFSFFKKKYIQNNLKFTTGLIISGDKFIRGGLLIKKLKKNFSSAIAVEMESAAIAQVCYQFKIPLFIVKSISDLSDQNATVNFNKNISIASLQSARFLKTIIENINDLE</sequence>
<dbReference type="Gene3D" id="3.40.50.1580">
    <property type="entry name" value="Nucleoside phosphorylase domain"/>
    <property type="match status" value="1"/>
</dbReference>